<feature type="domain" description="Serine/threonine specific protein phosphatases" evidence="4">
    <location>
        <begin position="1"/>
        <end position="200"/>
    </location>
</feature>
<dbReference type="GeneID" id="94848076"/>
<name>A0A1J4J0K0_9EUKA</name>
<dbReference type="VEuPathDB" id="TrichDB:TRFO_40722"/>
<evidence type="ECO:0000313" key="6">
    <source>
        <dbReference type="Proteomes" id="UP000179807"/>
    </source>
</evidence>
<evidence type="ECO:0000259" key="4">
    <source>
        <dbReference type="SMART" id="SM00156"/>
    </source>
</evidence>
<comment type="caution">
    <text evidence="5">The sequence shown here is derived from an EMBL/GenBank/DDBJ whole genome shotgun (WGS) entry which is preliminary data.</text>
</comment>
<sequence>MKNGYIDAFVFLNNFYLTHSETNMMNAMYGFEMECTKKYSKSMFEAFSDFFNTMPLGHVINSKVLIVHGGLFSDQTVTIDSLQTMNRIGQPPESGPLNDILWSDPMEQNGFAPSPRGVTRTFGPDITEAFLERNNLELLIRSHQVQENGYIEMHNGKCITVFSAPNYIGQMGNKGAVVKLTFADDLSLTGKEFEQFVAQPIPTDYPPMKYASLGRFF</sequence>
<dbReference type="InterPro" id="IPR006186">
    <property type="entry name" value="Ser/Thr-sp_prot-phosphatase"/>
</dbReference>
<dbReference type="SMART" id="SM00156">
    <property type="entry name" value="PP2Ac"/>
    <property type="match status" value="1"/>
</dbReference>
<reference evidence="5" key="1">
    <citation type="submission" date="2016-10" db="EMBL/GenBank/DDBJ databases">
        <authorList>
            <person name="Benchimol M."/>
            <person name="Almeida L.G."/>
            <person name="Vasconcelos A.T."/>
            <person name="Perreira-Neves A."/>
            <person name="Rosa I.A."/>
            <person name="Tasca T."/>
            <person name="Bogo M.R."/>
            <person name="de Souza W."/>
        </authorList>
    </citation>
    <scope>NUCLEOTIDE SEQUENCE [LARGE SCALE GENOMIC DNA]</scope>
    <source>
        <strain evidence="5">K</strain>
    </source>
</reference>
<dbReference type="GO" id="GO:0046872">
    <property type="term" value="F:metal ion binding"/>
    <property type="evidence" value="ECO:0007669"/>
    <property type="project" value="UniProtKB-KW"/>
</dbReference>
<dbReference type="SUPFAM" id="SSF56300">
    <property type="entry name" value="Metallo-dependent phosphatases"/>
    <property type="match status" value="1"/>
</dbReference>
<dbReference type="Pfam" id="PF00149">
    <property type="entry name" value="Metallophos"/>
    <property type="match status" value="1"/>
</dbReference>
<comment type="cofactor">
    <cofactor evidence="1">
        <name>Mn(2+)</name>
        <dbReference type="ChEBI" id="CHEBI:29035"/>
    </cofactor>
</comment>
<dbReference type="AlphaFoldDB" id="A0A1J4J0K0"/>
<dbReference type="InterPro" id="IPR029052">
    <property type="entry name" value="Metallo-depent_PP-like"/>
</dbReference>
<protein>
    <submittedName>
        <fullName evidence="5">Bsu-protein phosphatase</fullName>
    </submittedName>
</protein>
<proteinExistence type="predicted"/>
<dbReference type="PANTHER" id="PTHR45668:SF5">
    <property type="entry name" value="SERINE_THREONINE-PROTEIN PHOSPHATASE 5"/>
    <property type="match status" value="1"/>
</dbReference>
<gene>
    <name evidence="5" type="ORF">TRFO_40722</name>
</gene>
<dbReference type="Proteomes" id="UP000179807">
    <property type="component" value="Unassembled WGS sequence"/>
</dbReference>
<accession>A0A1J4J0K0</accession>
<dbReference type="GO" id="GO:0016787">
    <property type="term" value="F:hydrolase activity"/>
    <property type="evidence" value="ECO:0007669"/>
    <property type="project" value="InterPro"/>
</dbReference>
<dbReference type="Gene3D" id="3.60.21.10">
    <property type="match status" value="1"/>
</dbReference>
<evidence type="ECO:0000256" key="1">
    <source>
        <dbReference type="ARBA" id="ARBA00001936"/>
    </source>
</evidence>
<organism evidence="5 6">
    <name type="scientific">Tritrichomonas foetus</name>
    <dbReference type="NCBI Taxonomy" id="1144522"/>
    <lineage>
        <taxon>Eukaryota</taxon>
        <taxon>Metamonada</taxon>
        <taxon>Parabasalia</taxon>
        <taxon>Tritrichomonadida</taxon>
        <taxon>Tritrichomonadidae</taxon>
        <taxon>Tritrichomonas</taxon>
    </lineage>
</organism>
<dbReference type="OrthoDB" id="445564at2759"/>
<dbReference type="InterPro" id="IPR004843">
    <property type="entry name" value="Calcineurin-like_PHP"/>
</dbReference>
<keyword evidence="2" id="KW-0479">Metal-binding</keyword>
<dbReference type="PANTHER" id="PTHR45668">
    <property type="entry name" value="SERINE/THREONINE-PROTEIN PHOSPHATASE 5-RELATED"/>
    <property type="match status" value="1"/>
</dbReference>
<evidence type="ECO:0000256" key="3">
    <source>
        <dbReference type="ARBA" id="ARBA00023211"/>
    </source>
</evidence>
<dbReference type="EMBL" id="MLAK01001450">
    <property type="protein sequence ID" value="OHS92930.1"/>
    <property type="molecule type" value="Genomic_DNA"/>
</dbReference>
<dbReference type="InterPro" id="IPR051134">
    <property type="entry name" value="PPP_phosphatase"/>
</dbReference>
<evidence type="ECO:0000256" key="2">
    <source>
        <dbReference type="ARBA" id="ARBA00022723"/>
    </source>
</evidence>
<dbReference type="PRINTS" id="PR00114">
    <property type="entry name" value="STPHPHTASE"/>
</dbReference>
<keyword evidence="3" id="KW-0464">Manganese</keyword>
<evidence type="ECO:0000313" key="5">
    <source>
        <dbReference type="EMBL" id="OHS92930.1"/>
    </source>
</evidence>
<dbReference type="RefSeq" id="XP_068346067.1">
    <property type="nucleotide sequence ID" value="XM_068513372.1"/>
</dbReference>
<keyword evidence="6" id="KW-1185">Reference proteome</keyword>